<dbReference type="AlphaFoldDB" id="A0A392SEJ8"/>
<name>A0A392SEJ8_9FABA</name>
<dbReference type="Proteomes" id="UP000265520">
    <property type="component" value="Unassembled WGS sequence"/>
</dbReference>
<feature type="non-terminal residue" evidence="1">
    <location>
        <position position="1"/>
    </location>
</feature>
<organism evidence="1 2">
    <name type="scientific">Trifolium medium</name>
    <dbReference type="NCBI Taxonomy" id="97028"/>
    <lineage>
        <taxon>Eukaryota</taxon>
        <taxon>Viridiplantae</taxon>
        <taxon>Streptophyta</taxon>
        <taxon>Embryophyta</taxon>
        <taxon>Tracheophyta</taxon>
        <taxon>Spermatophyta</taxon>
        <taxon>Magnoliopsida</taxon>
        <taxon>eudicotyledons</taxon>
        <taxon>Gunneridae</taxon>
        <taxon>Pentapetalae</taxon>
        <taxon>rosids</taxon>
        <taxon>fabids</taxon>
        <taxon>Fabales</taxon>
        <taxon>Fabaceae</taxon>
        <taxon>Papilionoideae</taxon>
        <taxon>50 kb inversion clade</taxon>
        <taxon>NPAAA clade</taxon>
        <taxon>Hologalegina</taxon>
        <taxon>IRL clade</taxon>
        <taxon>Trifolieae</taxon>
        <taxon>Trifolium</taxon>
    </lineage>
</organism>
<proteinExistence type="predicted"/>
<sequence>HSTKGFEEEMTHTPPGLATDTINKLKEITTELGCAHKTAAATTIILIARSGSQAFS</sequence>
<evidence type="ECO:0000313" key="2">
    <source>
        <dbReference type="Proteomes" id="UP000265520"/>
    </source>
</evidence>
<reference evidence="1 2" key="1">
    <citation type="journal article" date="2018" name="Front. Plant Sci.">
        <title>Red Clover (Trifolium pratense) and Zigzag Clover (T. medium) - A Picture of Genomic Similarities and Differences.</title>
        <authorList>
            <person name="Dluhosova J."/>
            <person name="Istvanek J."/>
            <person name="Nedelnik J."/>
            <person name="Repkova J."/>
        </authorList>
    </citation>
    <scope>NUCLEOTIDE SEQUENCE [LARGE SCALE GENOMIC DNA]</scope>
    <source>
        <strain evidence="2">cv. 10/8</strain>
        <tissue evidence="1">Leaf</tissue>
    </source>
</reference>
<protein>
    <submittedName>
        <fullName evidence="1">Uncharacterized protein</fullName>
    </submittedName>
</protein>
<keyword evidence="2" id="KW-1185">Reference proteome</keyword>
<evidence type="ECO:0000313" key="1">
    <source>
        <dbReference type="EMBL" id="MCI47321.1"/>
    </source>
</evidence>
<comment type="caution">
    <text evidence="1">The sequence shown here is derived from an EMBL/GenBank/DDBJ whole genome shotgun (WGS) entry which is preliminary data.</text>
</comment>
<accession>A0A392SEJ8</accession>
<dbReference type="EMBL" id="LXQA010370883">
    <property type="protein sequence ID" value="MCI47321.1"/>
    <property type="molecule type" value="Genomic_DNA"/>
</dbReference>